<dbReference type="AlphaFoldDB" id="A0AAV0CN61"/>
<proteinExistence type="predicted"/>
<feature type="region of interest" description="Disordered" evidence="1">
    <location>
        <begin position="69"/>
        <end position="94"/>
    </location>
</feature>
<sequence>MTIQLQDGTRIVILSSHKSNLRSDGGWAETSLEHHWMRWQIKRPAATSVEAAISDAGGGGRRRQWRRLSVTPVEGGSGDAGRGGDDVGGTGGEMSAPPPVVVAPPTSPVEAAAVEEFVVLEMDVVCQRLHRMSRAAVIFISIILFALLINNDLFIKGIFVYLTLFSPTEHNGTLHSYC</sequence>
<feature type="transmembrane region" description="Helical" evidence="2">
    <location>
        <begin position="137"/>
        <end position="162"/>
    </location>
</feature>
<keyword evidence="5" id="KW-1185">Reference proteome</keyword>
<organism evidence="3 5">
    <name type="scientific">Cuscuta epithymum</name>
    <dbReference type="NCBI Taxonomy" id="186058"/>
    <lineage>
        <taxon>Eukaryota</taxon>
        <taxon>Viridiplantae</taxon>
        <taxon>Streptophyta</taxon>
        <taxon>Embryophyta</taxon>
        <taxon>Tracheophyta</taxon>
        <taxon>Spermatophyta</taxon>
        <taxon>Magnoliopsida</taxon>
        <taxon>eudicotyledons</taxon>
        <taxon>Gunneridae</taxon>
        <taxon>Pentapetalae</taxon>
        <taxon>asterids</taxon>
        <taxon>lamiids</taxon>
        <taxon>Solanales</taxon>
        <taxon>Convolvulaceae</taxon>
        <taxon>Cuscuteae</taxon>
        <taxon>Cuscuta</taxon>
        <taxon>Cuscuta subgen. Cuscuta</taxon>
    </lineage>
</organism>
<dbReference type="Proteomes" id="UP001152523">
    <property type="component" value="Unassembled WGS sequence"/>
</dbReference>
<evidence type="ECO:0000313" key="4">
    <source>
        <dbReference type="EMBL" id="CAH9130920.1"/>
    </source>
</evidence>
<evidence type="ECO:0000313" key="5">
    <source>
        <dbReference type="Proteomes" id="UP001152523"/>
    </source>
</evidence>
<protein>
    <submittedName>
        <fullName evidence="3">Uncharacterized protein</fullName>
    </submittedName>
</protein>
<evidence type="ECO:0000313" key="3">
    <source>
        <dbReference type="EMBL" id="CAH9081383.1"/>
    </source>
</evidence>
<keyword evidence="2" id="KW-1133">Transmembrane helix</keyword>
<accession>A0AAV0CN61</accession>
<dbReference type="EMBL" id="CAMAPF010000963">
    <property type="protein sequence ID" value="CAH9130920.1"/>
    <property type="molecule type" value="Genomic_DNA"/>
</dbReference>
<reference evidence="3" key="1">
    <citation type="submission" date="2022-07" db="EMBL/GenBank/DDBJ databases">
        <authorList>
            <person name="Macas J."/>
            <person name="Novak P."/>
            <person name="Neumann P."/>
        </authorList>
    </citation>
    <scope>NUCLEOTIDE SEQUENCE</scope>
</reference>
<dbReference type="EMBL" id="CAMAPF010000036">
    <property type="protein sequence ID" value="CAH9081383.1"/>
    <property type="molecule type" value="Genomic_DNA"/>
</dbReference>
<name>A0AAV0CN61_9ASTE</name>
<keyword evidence="2" id="KW-0472">Membrane</keyword>
<gene>
    <name evidence="4" type="ORF">CEPIT_LOCUS31011</name>
    <name evidence="3" type="ORF">CEPIT_LOCUS7668</name>
</gene>
<evidence type="ECO:0000256" key="1">
    <source>
        <dbReference type="SAM" id="MobiDB-lite"/>
    </source>
</evidence>
<evidence type="ECO:0000256" key="2">
    <source>
        <dbReference type="SAM" id="Phobius"/>
    </source>
</evidence>
<comment type="caution">
    <text evidence="3">The sequence shown here is derived from an EMBL/GenBank/DDBJ whole genome shotgun (WGS) entry which is preliminary data.</text>
</comment>
<feature type="compositionally biased region" description="Gly residues" evidence="1">
    <location>
        <begin position="75"/>
        <end position="92"/>
    </location>
</feature>
<keyword evidence="2" id="KW-0812">Transmembrane</keyword>